<feature type="domain" description="HMG box" evidence="6">
    <location>
        <begin position="213"/>
        <end position="277"/>
    </location>
</feature>
<dbReference type="CDD" id="cd21998">
    <property type="entry name" value="HMG-box_UBF1_rpt1-like"/>
    <property type="match status" value="1"/>
</dbReference>
<evidence type="ECO:0000313" key="8">
    <source>
        <dbReference type="Proteomes" id="UP000288716"/>
    </source>
</evidence>
<dbReference type="STRING" id="299467.A0A443SQG1"/>
<comment type="caution">
    <text evidence="7">The sequence shown here is derived from an EMBL/GenBank/DDBJ whole genome shotgun (WGS) entry which is preliminary data.</text>
</comment>
<evidence type="ECO:0000256" key="1">
    <source>
        <dbReference type="ARBA" id="ARBA00004123"/>
    </source>
</evidence>
<dbReference type="PANTHER" id="PTHR46318:SF3">
    <property type="entry name" value="UPSTREAM BINDING TRANSCRIPTION FACTOR"/>
    <property type="match status" value="1"/>
</dbReference>
<feature type="DNA-binding region" description="HMG box" evidence="4">
    <location>
        <begin position="124"/>
        <end position="192"/>
    </location>
</feature>
<dbReference type="GO" id="GO:0003677">
    <property type="term" value="F:DNA binding"/>
    <property type="evidence" value="ECO:0007669"/>
    <property type="project" value="UniProtKB-UniRule"/>
</dbReference>
<feature type="domain" description="HMG box" evidence="6">
    <location>
        <begin position="307"/>
        <end position="371"/>
    </location>
</feature>
<organism evidence="7 8">
    <name type="scientific">Leptotrombidium deliense</name>
    <dbReference type="NCBI Taxonomy" id="299467"/>
    <lineage>
        <taxon>Eukaryota</taxon>
        <taxon>Metazoa</taxon>
        <taxon>Ecdysozoa</taxon>
        <taxon>Arthropoda</taxon>
        <taxon>Chelicerata</taxon>
        <taxon>Arachnida</taxon>
        <taxon>Acari</taxon>
        <taxon>Acariformes</taxon>
        <taxon>Trombidiformes</taxon>
        <taxon>Prostigmata</taxon>
        <taxon>Anystina</taxon>
        <taxon>Parasitengona</taxon>
        <taxon>Trombiculoidea</taxon>
        <taxon>Trombiculidae</taxon>
        <taxon>Leptotrombidium</taxon>
    </lineage>
</organism>
<evidence type="ECO:0000313" key="7">
    <source>
        <dbReference type="EMBL" id="RWS29705.1"/>
    </source>
</evidence>
<reference evidence="7 8" key="1">
    <citation type="journal article" date="2018" name="Gigascience">
        <title>Genomes of trombidid mites reveal novel predicted allergens and laterally-transferred genes associated with secondary metabolism.</title>
        <authorList>
            <person name="Dong X."/>
            <person name="Chaisiri K."/>
            <person name="Xia D."/>
            <person name="Armstrong S.D."/>
            <person name="Fang Y."/>
            <person name="Donnelly M.J."/>
            <person name="Kadowaki T."/>
            <person name="McGarry J.W."/>
            <person name="Darby A.C."/>
            <person name="Makepeace B.L."/>
        </authorList>
    </citation>
    <scope>NUCLEOTIDE SEQUENCE [LARGE SCALE GENOMIC DNA]</scope>
    <source>
        <strain evidence="7">UoL-UT</strain>
    </source>
</reference>
<protein>
    <submittedName>
        <fullName evidence="7">Nucleolar transcription factor 1-A-like isoform X2</fullName>
    </submittedName>
</protein>
<dbReference type="InterPro" id="IPR009071">
    <property type="entry name" value="HMG_box_dom"/>
</dbReference>
<dbReference type="InterPro" id="IPR051762">
    <property type="entry name" value="UBF1"/>
</dbReference>
<dbReference type="VEuPathDB" id="VectorBase:LDEU002335"/>
<proteinExistence type="predicted"/>
<dbReference type="CDD" id="cd22003">
    <property type="entry name" value="HMG-box_UBF1_rpt6-like"/>
    <property type="match status" value="1"/>
</dbReference>
<dbReference type="AlphaFoldDB" id="A0A443SQG1"/>
<evidence type="ECO:0000256" key="4">
    <source>
        <dbReference type="PROSITE-ProRule" id="PRU00267"/>
    </source>
</evidence>
<evidence type="ECO:0000256" key="5">
    <source>
        <dbReference type="SAM" id="MobiDB-lite"/>
    </source>
</evidence>
<dbReference type="SUPFAM" id="SSF47095">
    <property type="entry name" value="HMG-box"/>
    <property type="match status" value="3"/>
</dbReference>
<dbReference type="GO" id="GO:0005634">
    <property type="term" value="C:nucleus"/>
    <property type="evidence" value="ECO:0007669"/>
    <property type="project" value="UniProtKB-SubCell"/>
</dbReference>
<dbReference type="EMBL" id="NCKV01000797">
    <property type="protein sequence ID" value="RWS29705.1"/>
    <property type="molecule type" value="Genomic_DNA"/>
</dbReference>
<dbReference type="CDD" id="cd21999">
    <property type="entry name" value="HMG-box_UBF1_rpt2"/>
    <property type="match status" value="1"/>
</dbReference>
<feature type="DNA-binding region" description="HMG box" evidence="4">
    <location>
        <begin position="213"/>
        <end position="277"/>
    </location>
</feature>
<accession>A0A443SQG1</accession>
<dbReference type="Pfam" id="PF00505">
    <property type="entry name" value="HMG_box"/>
    <property type="match status" value="2"/>
</dbReference>
<dbReference type="SMART" id="SM00398">
    <property type="entry name" value="HMG"/>
    <property type="match status" value="3"/>
</dbReference>
<feature type="region of interest" description="Disordered" evidence="5">
    <location>
        <begin position="193"/>
        <end position="213"/>
    </location>
</feature>
<feature type="domain" description="HMG box" evidence="6">
    <location>
        <begin position="124"/>
        <end position="192"/>
    </location>
</feature>
<evidence type="ECO:0000256" key="3">
    <source>
        <dbReference type="ARBA" id="ARBA00023242"/>
    </source>
</evidence>
<keyword evidence="8" id="KW-1185">Reference proteome</keyword>
<feature type="DNA-binding region" description="HMG box" evidence="4">
    <location>
        <begin position="307"/>
        <end position="371"/>
    </location>
</feature>
<evidence type="ECO:0000259" key="6">
    <source>
        <dbReference type="PROSITE" id="PS50118"/>
    </source>
</evidence>
<name>A0A443SQG1_9ACAR</name>
<dbReference type="Gene3D" id="1.10.30.10">
    <property type="entry name" value="High mobility group box domain"/>
    <property type="match status" value="3"/>
</dbReference>
<evidence type="ECO:0000256" key="2">
    <source>
        <dbReference type="ARBA" id="ARBA00023125"/>
    </source>
</evidence>
<dbReference type="PROSITE" id="PS50118">
    <property type="entry name" value="HMG_BOX_2"/>
    <property type="match status" value="3"/>
</dbReference>
<dbReference type="Proteomes" id="UP000288716">
    <property type="component" value="Unassembled WGS sequence"/>
</dbReference>
<keyword evidence="2 4" id="KW-0238">DNA-binding</keyword>
<sequence length="425" mass="49826">MTKSKKHVEEETEPEESALAVVSIDDIVDQEWTTEDLQVLIEAVEHQCPRVDKTKYTSRVAKINWEEVKFKDFTAEECKEKFSQILERLRKFRTLSELIVDAKEWSKKPWTSYNKKHDRHPDLPKKPLTPYLRFYVEKSKALRSKNPTFSMADVTREAASKFKALSEKKRKKYNDDYEREMEEWRQKMAEFREQHPNVPVSKSSSSKDAPIGPAKAKTPFDFFKLKKLKNAEEGTSKQLYIQLRKEWQELSSKKKCKFIEKSLKDERRYKAECEEYKKDHPTFSPSTKSSISKNELEMLKIKNGKPEKPPNSGYGLFSRTMLKEVKDVPSKEKMSEIAKRWKSLPESVKQEYNFNAAKMTAKYVEKFQKYLDSIPEELRDQEMCDTRMKLPSAKKLDVLKTVSIADSSTRSIRTADVDSDEEDSD</sequence>
<keyword evidence="3 4" id="KW-0539">Nucleus</keyword>
<dbReference type="OrthoDB" id="498543at2759"/>
<comment type="subcellular location">
    <subcellularLocation>
        <location evidence="1">Nucleus</location>
    </subcellularLocation>
</comment>
<dbReference type="InterPro" id="IPR036910">
    <property type="entry name" value="HMG_box_dom_sf"/>
</dbReference>
<gene>
    <name evidence="7" type="ORF">B4U80_00705</name>
</gene>
<dbReference type="PANTHER" id="PTHR46318">
    <property type="entry name" value="UPSTREAM BINDING TRANSCRIPTION FACTOR"/>
    <property type="match status" value="1"/>
</dbReference>